<evidence type="ECO:0000313" key="3">
    <source>
        <dbReference type="Proteomes" id="UP000002931"/>
    </source>
</evidence>
<dbReference type="STRING" id="314271.RB2654_04844"/>
<proteinExistence type="predicted"/>
<feature type="transmembrane region" description="Helical" evidence="1">
    <location>
        <begin position="116"/>
        <end position="139"/>
    </location>
</feature>
<accession>A3VLB7</accession>
<keyword evidence="1" id="KW-1133">Transmembrane helix</keyword>
<name>A3VLB7_9RHOB</name>
<dbReference type="HOGENOM" id="CLU_109807_0_0_5"/>
<dbReference type="RefSeq" id="WP_008329215.1">
    <property type="nucleotide sequence ID" value="NZ_VNHV01000005.1"/>
</dbReference>
<gene>
    <name evidence="2" type="ORF">RB2654_04844</name>
</gene>
<feature type="transmembrane region" description="Helical" evidence="1">
    <location>
        <begin position="160"/>
        <end position="179"/>
    </location>
</feature>
<feature type="transmembrane region" description="Helical" evidence="1">
    <location>
        <begin position="83"/>
        <end position="110"/>
    </location>
</feature>
<dbReference type="AlphaFoldDB" id="A3VLB7"/>
<evidence type="ECO:0008006" key="4">
    <source>
        <dbReference type="Google" id="ProtNLM"/>
    </source>
</evidence>
<dbReference type="eggNOG" id="ENOG502ZVNE">
    <property type="taxonomic scope" value="Bacteria"/>
</dbReference>
<protein>
    <recommendedName>
        <fullName evidence="4">Component of SufBCD complex</fullName>
    </recommendedName>
</protein>
<keyword evidence="3" id="KW-1185">Reference proteome</keyword>
<keyword evidence="1" id="KW-0812">Transmembrane</keyword>
<evidence type="ECO:0000313" key="2">
    <source>
        <dbReference type="EMBL" id="EAQ10922.1"/>
    </source>
</evidence>
<keyword evidence="1" id="KW-0472">Membrane</keyword>
<organism evidence="2 3">
    <name type="scientific">Maritimibacter alkaliphilus HTCC2654</name>
    <dbReference type="NCBI Taxonomy" id="314271"/>
    <lineage>
        <taxon>Bacteria</taxon>
        <taxon>Pseudomonadati</taxon>
        <taxon>Pseudomonadota</taxon>
        <taxon>Alphaproteobacteria</taxon>
        <taxon>Rhodobacterales</taxon>
        <taxon>Roseobacteraceae</taxon>
        <taxon>Maritimibacter</taxon>
    </lineage>
</organism>
<comment type="caution">
    <text evidence="2">The sequence shown here is derived from an EMBL/GenBank/DDBJ whole genome shotgun (WGS) entry which is preliminary data.</text>
</comment>
<sequence length="189" mass="21141">MVAQNNRQDGTGSTVDWYSAVFELIDMRSFSNLWYWIALAAVWSQTSRYVLGVPYDMIQRAGRHGGEAEIDLEDMVRINCNRLLYVAGVSGLWIVGFGAMLMTGLAMLGFYYDVEFAQAVFLLGAPMIVVGALSVNSARVIRDTALSGQPLRKFMHRHRIMTQFVGMIAIFVTALWGMYQNMTYGALGQ</sequence>
<dbReference type="EMBL" id="AAMT01000022">
    <property type="protein sequence ID" value="EAQ10922.1"/>
    <property type="molecule type" value="Genomic_DNA"/>
</dbReference>
<reference evidence="2 3" key="1">
    <citation type="journal article" date="2010" name="J. Bacteriol.">
        <title>Genome sequences of Pelagibaca bermudensis HTCC2601T and Maritimibacter alkaliphilus HTCC2654T, the type strains of two marine Roseobacter genera.</title>
        <authorList>
            <person name="Thrash J.C."/>
            <person name="Cho J.C."/>
            <person name="Ferriera S."/>
            <person name="Johnson J."/>
            <person name="Vergin K.L."/>
            <person name="Giovannoni S.J."/>
        </authorList>
    </citation>
    <scope>NUCLEOTIDE SEQUENCE [LARGE SCALE GENOMIC DNA]</scope>
    <source>
        <strain evidence="2 3">HTCC2654</strain>
    </source>
</reference>
<dbReference type="Proteomes" id="UP000002931">
    <property type="component" value="Unassembled WGS sequence"/>
</dbReference>
<evidence type="ECO:0000256" key="1">
    <source>
        <dbReference type="SAM" id="Phobius"/>
    </source>
</evidence>